<accession>A0A0L0FNZ5</accession>
<feature type="signal peptide" evidence="1">
    <location>
        <begin position="1"/>
        <end position="21"/>
    </location>
</feature>
<dbReference type="SUPFAM" id="SSF51126">
    <property type="entry name" value="Pectin lyase-like"/>
    <property type="match status" value="1"/>
</dbReference>
<dbReference type="RefSeq" id="XP_014152361.1">
    <property type="nucleotide sequence ID" value="XM_014296886.1"/>
</dbReference>
<organism evidence="2 3">
    <name type="scientific">Sphaeroforma arctica JP610</name>
    <dbReference type="NCBI Taxonomy" id="667725"/>
    <lineage>
        <taxon>Eukaryota</taxon>
        <taxon>Ichthyosporea</taxon>
        <taxon>Ichthyophonida</taxon>
        <taxon>Sphaeroforma</taxon>
    </lineage>
</organism>
<dbReference type="Proteomes" id="UP000054560">
    <property type="component" value="Unassembled WGS sequence"/>
</dbReference>
<proteinExistence type="predicted"/>
<keyword evidence="3" id="KW-1185">Reference proteome</keyword>
<dbReference type="Gene3D" id="2.160.20.10">
    <property type="entry name" value="Single-stranded right-handed beta-helix, Pectin lyase-like"/>
    <property type="match status" value="1"/>
</dbReference>
<protein>
    <recommendedName>
        <fullName evidence="4">Right handed beta helix domain-containing protein</fullName>
    </recommendedName>
</protein>
<sequence>MRIQSIYSLATALVGISHITAQVVNRDVITCAIKDASVGIVCPRDSSLLPDETCCRYHDNCGPLPKCTTNNCCGTRANKALINRALILDSGYSYDGGNPKVITCEIKQNSGSWKCGGNEPIYADKVCCRWSNDCGTLPKCRRPFCCKDYVFSPELEPSPSAVPEPDVDYEPVNHNINCGMKFLEDDMACGPRQILDEEKECCRFKGQCDDGVPMCTKQECCERDADVNPSASPSRSPEPTFYETTCGDRDGIKCDSGDVLLRNKECCEFEDFCDSKAGSFPHCSITMCCEALVPKPNLSPSPQPAAGGFFKVCECKNGAALKGECYSSLSKATDVARDGDTIYITGEVTVSSPVQFSNNLDFIGVNCGNKQPVLVAGFNSKTNAILEPTHKSKQKVTIENVAFTGMPNKKSAAFHALGSEFSSGNQSIDLTLLNVQIYDMLSERPGVGVFIGKSSNLFIDESCVFKNLRMISNIKGRYAGGAALAVIFVPEGSEMVVNGLFLENEARYPKSSRHAGGGAVYLDWVAGNVEFRAAFTENVANQGGAIHIQDVVGKVIMSGRFKSNKAIDDGYGARSGAFRVLKQHVGSEIELSGHFEGNRAQGRSGVMASNVMPKGCSLTFSGTFLNNVASHRGGVWSAWTSTVVAGKIVFDSKAKFEGNQSGQDDDESSIYDIAGEGARTLSEAEWKGRTVTIN</sequence>
<evidence type="ECO:0000256" key="1">
    <source>
        <dbReference type="SAM" id="SignalP"/>
    </source>
</evidence>
<evidence type="ECO:0000313" key="2">
    <source>
        <dbReference type="EMBL" id="KNC78459.1"/>
    </source>
</evidence>
<dbReference type="AlphaFoldDB" id="A0A0L0FNZ5"/>
<dbReference type="eggNOG" id="ENOG502SCPE">
    <property type="taxonomic scope" value="Eukaryota"/>
</dbReference>
<reference evidence="2 3" key="1">
    <citation type="submission" date="2011-02" db="EMBL/GenBank/DDBJ databases">
        <title>The Genome Sequence of Sphaeroforma arctica JP610.</title>
        <authorList>
            <consortium name="The Broad Institute Genome Sequencing Platform"/>
            <person name="Russ C."/>
            <person name="Cuomo C."/>
            <person name="Young S.K."/>
            <person name="Zeng Q."/>
            <person name="Gargeya S."/>
            <person name="Alvarado L."/>
            <person name="Berlin A."/>
            <person name="Chapman S.B."/>
            <person name="Chen Z."/>
            <person name="Freedman E."/>
            <person name="Gellesch M."/>
            <person name="Goldberg J."/>
            <person name="Griggs A."/>
            <person name="Gujja S."/>
            <person name="Heilman E."/>
            <person name="Heiman D."/>
            <person name="Howarth C."/>
            <person name="Mehta T."/>
            <person name="Neiman D."/>
            <person name="Pearson M."/>
            <person name="Roberts A."/>
            <person name="Saif S."/>
            <person name="Shea T."/>
            <person name="Shenoy N."/>
            <person name="Sisk P."/>
            <person name="Stolte C."/>
            <person name="Sykes S."/>
            <person name="White J."/>
            <person name="Yandava C."/>
            <person name="Burger G."/>
            <person name="Gray M.W."/>
            <person name="Holland P.W.H."/>
            <person name="King N."/>
            <person name="Lang F.B.F."/>
            <person name="Roger A.J."/>
            <person name="Ruiz-Trillo I."/>
            <person name="Haas B."/>
            <person name="Nusbaum C."/>
            <person name="Birren B."/>
        </authorList>
    </citation>
    <scope>NUCLEOTIDE SEQUENCE [LARGE SCALE GENOMIC DNA]</scope>
    <source>
        <strain evidence="2 3">JP610</strain>
    </source>
</reference>
<evidence type="ECO:0000313" key="3">
    <source>
        <dbReference type="Proteomes" id="UP000054560"/>
    </source>
</evidence>
<dbReference type="STRING" id="667725.A0A0L0FNZ5"/>
<name>A0A0L0FNZ5_9EUKA</name>
<dbReference type="InterPro" id="IPR011050">
    <property type="entry name" value="Pectin_lyase_fold/virulence"/>
</dbReference>
<dbReference type="EMBL" id="KQ242485">
    <property type="protein sequence ID" value="KNC78459.1"/>
    <property type="molecule type" value="Genomic_DNA"/>
</dbReference>
<evidence type="ECO:0008006" key="4">
    <source>
        <dbReference type="Google" id="ProtNLM"/>
    </source>
</evidence>
<dbReference type="GeneID" id="25909615"/>
<dbReference type="InterPro" id="IPR012334">
    <property type="entry name" value="Pectin_lyas_fold"/>
</dbReference>
<keyword evidence="1" id="KW-0732">Signal</keyword>
<gene>
    <name evidence="2" type="ORF">SARC_09111</name>
</gene>
<feature type="chain" id="PRO_5005538801" description="Right handed beta helix domain-containing protein" evidence="1">
    <location>
        <begin position="22"/>
        <end position="694"/>
    </location>
</feature>